<dbReference type="Proteomes" id="UP000886998">
    <property type="component" value="Unassembled WGS sequence"/>
</dbReference>
<keyword evidence="3" id="KW-1185">Reference proteome</keyword>
<sequence>MRRRRGNEAPLKQESRRESNRLRMVRLRAMETVQEQKTRRKFSCLQMMQGRISENAEDREETCECQKNITHSSKMSIWKDKENAAYSYNPPIDYKSDASCTLVSMSITCQFCSAMKFKGETPGLYML</sequence>
<reference evidence="2" key="1">
    <citation type="submission" date="2020-08" db="EMBL/GenBank/DDBJ databases">
        <title>Multicomponent nature underlies the extraordinary mechanical properties of spider dragline silk.</title>
        <authorList>
            <person name="Kono N."/>
            <person name="Nakamura H."/>
            <person name="Mori M."/>
            <person name="Yoshida Y."/>
            <person name="Ohtoshi R."/>
            <person name="Malay A.D."/>
            <person name="Moran D.A.P."/>
            <person name="Tomita M."/>
            <person name="Numata K."/>
            <person name="Arakawa K."/>
        </authorList>
    </citation>
    <scope>NUCLEOTIDE SEQUENCE</scope>
</reference>
<feature type="region of interest" description="Disordered" evidence="1">
    <location>
        <begin position="1"/>
        <end position="20"/>
    </location>
</feature>
<evidence type="ECO:0000313" key="2">
    <source>
        <dbReference type="EMBL" id="GFY62928.1"/>
    </source>
</evidence>
<proteinExistence type="predicted"/>
<comment type="caution">
    <text evidence="2">The sequence shown here is derived from an EMBL/GenBank/DDBJ whole genome shotgun (WGS) entry which is preliminary data.</text>
</comment>
<name>A0A8X7CB65_9ARAC</name>
<protein>
    <submittedName>
        <fullName evidence="2">Uncharacterized protein</fullName>
    </submittedName>
</protein>
<evidence type="ECO:0000256" key="1">
    <source>
        <dbReference type="SAM" id="MobiDB-lite"/>
    </source>
</evidence>
<dbReference type="EMBL" id="BMAV01014492">
    <property type="protein sequence ID" value="GFY62928.1"/>
    <property type="molecule type" value="Genomic_DNA"/>
</dbReference>
<dbReference type="OrthoDB" id="1728974at2759"/>
<gene>
    <name evidence="2" type="ORF">TNIN_164621</name>
</gene>
<dbReference type="AlphaFoldDB" id="A0A8X7CB65"/>
<evidence type="ECO:0000313" key="3">
    <source>
        <dbReference type="Proteomes" id="UP000886998"/>
    </source>
</evidence>
<feature type="compositionally biased region" description="Basic and acidic residues" evidence="1">
    <location>
        <begin position="11"/>
        <end position="20"/>
    </location>
</feature>
<organism evidence="2 3">
    <name type="scientific">Trichonephila inaurata madagascariensis</name>
    <dbReference type="NCBI Taxonomy" id="2747483"/>
    <lineage>
        <taxon>Eukaryota</taxon>
        <taxon>Metazoa</taxon>
        <taxon>Ecdysozoa</taxon>
        <taxon>Arthropoda</taxon>
        <taxon>Chelicerata</taxon>
        <taxon>Arachnida</taxon>
        <taxon>Araneae</taxon>
        <taxon>Araneomorphae</taxon>
        <taxon>Entelegynae</taxon>
        <taxon>Araneoidea</taxon>
        <taxon>Nephilidae</taxon>
        <taxon>Trichonephila</taxon>
        <taxon>Trichonephila inaurata</taxon>
    </lineage>
</organism>
<accession>A0A8X7CB65</accession>